<proteinExistence type="predicted"/>
<dbReference type="HOGENOM" id="CLU_097071_0_0_0"/>
<dbReference type="PANTHER" id="PTHR42924:SF3">
    <property type="entry name" value="POLYMERASE_HISTIDINOL PHOSPHATASE N-TERMINAL DOMAIN-CONTAINING PROTEIN"/>
    <property type="match status" value="1"/>
</dbReference>
<gene>
    <name evidence="2" type="ORF">U14_00618</name>
</gene>
<dbReference type="EMBL" id="DF820455">
    <property type="protein sequence ID" value="GAK49396.1"/>
    <property type="molecule type" value="Genomic_DNA"/>
</dbReference>
<dbReference type="InterPro" id="IPR052018">
    <property type="entry name" value="PHP_domain"/>
</dbReference>
<dbReference type="Proteomes" id="UP000030700">
    <property type="component" value="Unassembled WGS sequence"/>
</dbReference>
<reference evidence="2" key="1">
    <citation type="journal article" date="2015" name="PeerJ">
        <title>First genomic representation of candidate bacterial phylum KSB3 points to enhanced environmental sensing as a trigger of wastewater bulking.</title>
        <authorList>
            <person name="Sekiguchi Y."/>
            <person name="Ohashi A."/>
            <person name="Parks D.H."/>
            <person name="Yamauchi T."/>
            <person name="Tyson G.W."/>
            <person name="Hugenholtz P."/>
        </authorList>
    </citation>
    <scope>NUCLEOTIDE SEQUENCE [LARGE SCALE GENOMIC DNA]</scope>
</reference>
<dbReference type="SMART" id="SM00481">
    <property type="entry name" value="POLIIIAc"/>
    <property type="match status" value="1"/>
</dbReference>
<dbReference type="Gene3D" id="3.20.20.140">
    <property type="entry name" value="Metal-dependent hydrolases"/>
    <property type="match status" value="1"/>
</dbReference>
<keyword evidence="3" id="KW-1185">Reference proteome</keyword>
<dbReference type="GO" id="GO:0035312">
    <property type="term" value="F:5'-3' DNA exonuclease activity"/>
    <property type="evidence" value="ECO:0007669"/>
    <property type="project" value="TreeGrafter"/>
</dbReference>
<dbReference type="PANTHER" id="PTHR42924">
    <property type="entry name" value="EXONUCLEASE"/>
    <property type="match status" value="1"/>
</dbReference>
<feature type="domain" description="Polymerase/histidinol phosphatase N-terminal" evidence="1">
    <location>
        <begin position="8"/>
        <end position="76"/>
    </location>
</feature>
<evidence type="ECO:0000313" key="2">
    <source>
        <dbReference type="EMBL" id="GAK49396.1"/>
    </source>
</evidence>
<dbReference type="InterPro" id="IPR004013">
    <property type="entry name" value="PHP_dom"/>
</dbReference>
<sequence>MEVRPFVADLHIHSVLSPCGDYEMAPGAVLDEAKKKHLDLIAITDHNSSENVAAFVEAFQNSGIVVFGGMEVTTAEEAHVLAVFDNFDAMNIWQAIVYDALPEVKNDEDAFGVQIQVSAQNEVIKIHDRFYAGTTSLSIDAVVSCVNRLGGLCIPAHVDKPVFSVISQLGMIPPDLDVGAVEVYRKRRIAEACEQFPELRHYSLVRGSDAHYLNDVGIATTTYHIASPTIQELRKALSSLEGRFFRITPE</sequence>
<dbReference type="InterPro" id="IPR016195">
    <property type="entry name" value="Pol/histidinol_Pase-like"/>
</dbReference>
<evidence type="ECO:0000313" key="3">
    <source>
        <dbReference type="Proteomes" id="UP000030700"/>
    </source>
</evidence>
<dbReference type="SUPFAM" id="SSF89550">
    <property type="entry name" value="PHP domain-like"/>
    <property type="match status" value="1"/>
</dbReference>
<protein>
    <submittedName>
        <fullName evidence="2">PHP C-terminal domain protein</fullName>
    </submittedName>
</protein>
<dbReference type="InterPro" id="IPR003141">
    <property type="entry name" value="Pol/His_phosphatase_N"/>
</dbReference>
<accession>A0A0S6VTT7</accession>
<dbReference type="GO" id="GO:0004534">
    <property type="term" value="F:5'-3' RNA exonuclease activity"/>
    <property type="evidence" value="ECO:0007669"/>
    <property type="project" value="TreeGrafter"/>
</dbReference>
<organism evidence="2">
    <name type="scientific">Candidatus Moduliflexus flocculans</name>
    <dbReference type="NCBI Taxonomy" id="1499966"/>
    <lineage>
        <taxon>Bacteria</taxon>
        <taxon>Candidatus Moduliflexota</taxon>
        <taxon>Candidatus Moduliflexia</taxon>
        <taxon>Candidatus Moduliflexales</taxon>
        <taxon>Candidatus Moduliflexaceae</taxon>
    </lineage>
</organism>
<dbReference type="CDD" id="cd07432">
    <property type="entry name" value="PHP_HisPPase"/>
    <property type="match status" value="1"/>
</dbReference>
<dbReference type="Pfam" id="PF02811">
    <property type="entry name" value="PHP"/>
    <property type="match status" value="1"/>
</dbReference>
<evidence type="ECO:0000259" key="1">
    <source>
        <dbReference type="SMART" id="SM00481"/>
    </source>
</evidence>
<dbReference type="STRING" id="1499966.U14_00618"/>
<dbReference type="AlphaFoldDB" id="A0A0S6VTT7"/>
<name>A0A0S6VTT7_9BACT</name>
<dbReference type="Pfam" id="PF13263">
    <property type="entry name" value="PHP_C"/>
    <property type="match status" value="1"/>
</dbReference>